<gene>
    <name evidence="1" type="ORF">L2E82_27008</name>
</gene>
<reference evidence="2" key="1">
    <citation type="journal article" date="2022" name="Mol. Ecol. Resour.">
        <title>The genomes of chicory, endive, great burdock and yacon provide insights into Asteraceae palaeo-polyploidization history and plant inulin production.</title>
        <authorList>
            <person name="Fan W."/>
            <person name="Wang S."/>
            <person name="Wang H."/>
            <person name="Wang A."/>
            <person name="Jiang F."/>
            <person name="Liu H."/>
            <person name="Zhao H."/>
            <person name="Xu D."/>
            <person name="Zhang Y."/>
        </authorList>
    </citation>
    <scope>NUCLEOTIDE SEQUENCE [LARGE SCALE GENOMIC DNA]</scope>
    <source>
        <strain evidence="2">cv. Punajuju</strain>
    </source>
</reference>
<accession>A0ACB9CS30</accession>
<dbReference type="EMBL" id="CM042013">
    <property type="protein sequence ID" value="KAI3737015.1"/>
    <property type="molecule type" value="Genomic_DNA"/>
</dbReference>
<protein>
    <submittedName>
        <fullName evidence="1">Uncharacterized protein</fullName>
    </submittedName>
</protein>
<evidence type="ECO:0000313" key="2">
    <source>
        <dbReference type="Proteomes" id="UP001055811"/>
    </source>
</evidence>
<dbReference type="Proteomes" id="UP001055811">
    <property type="component" value="Linkage Group LG05"/>
</dbReference>
<evidence type="ECO:0000313" key="1">
    <source>
        <dbReference type="EMBL" id="KAI3737015.1"/>
    </source>
</evidence>
<keyword evidence="2" id="KW-1185">Reference proteome</keyword>
<sequence>MAIGYALHNSSSRFVSQNGRVRESLALVYKTWLCLSVRFVSQDRGVRESIDEPFTLFSFLFLQHSLKTHVRSSNFQTFTGALIRRRYKADTTILEKCITLGPWGTSTGKEWIYVPEGFIKKIRISHGKNINSIDFHSDCSEGAIKSFFGGRYAGERTDTICIDYPDEYLTSISGTAGCMSMSLCFNTNLNCYGPYGCENASGRLFSYDGKGGVIVGFHGTHGGYISSIGFYLMPKSLALDRYSTYKENSRAEVHPMKWFRMSSLGSSRDVGPWGASGGKPWDDGVFNNIKQVRVQVREPLKVIFGIQFKYVKKDGKFILSRLHGGTDGEVSEGEVNLDVKQEYLTGISGFFGPVDGYNGLEEPRSNGSKFLPGDQEGHP</sequence>
<organism evidence="1 2">
    <name type="scientific">Cichorium intybus</name>
    <name type="common">Chicory</name>
    <dbReference type="NCBI Taxonomy" id="13427"/>
    <lineage>
        <taxon>Eukaryota</taxon>
        <taxon>Viridiplantae</taxon>
        <taxon>Streptophyta</taxon>
        <taxon>Embryophyta</taxon>
        <taxon>Tracheophyta</taxon>
        <taxon>Spermatophyta</taxon>
        <taxon>Magnoliopsida</taxon>
        <taxon>eudicotyledons</taxon>
        <taxon>Gunneridae</taxon>
        <taxon>Pentapetalae</taxon>
        <taxon>asterids</taxon>
        <taxon>campanulids</taxon>
        <taxon>Asterales</taxon>
        <taxon>Asteraceae</taxon>
        <taxon>Cichorioideae</taxon>
        <taxon>Cichorieae</taxon>
        <taxon>Cichoriinae</taxon>
        <taxon>Cichorium</taxon>
    </lineage>
</organism>
<comment type="caution">
    <text evidence="1">The sequence shown here is derived from an EMBL/GenBank/DDBJ whole genome shotgun (WGS) entry which is preliminary data.</text>
</comment>
<reference evidence="1 2" key="2">
    <citation type="journal article" date="2022" name="Mol. Ecol. Resour.">
        <title>The genomes of chicory, endive, great burdock and yacon provide insights into Asteraceae paleo-polyploidization history and plant inulin production.</title>
        <authorList>
            <person name="Fan W."/>
            <person name="Wang S."/>
            <person name="Wang H."/>
            <person name="Wang A."/>
            <person name="Jiang F."/>
            <person name="Liu H."/>
            <person name="Zhao H."/>
            <person name="Xu D."/>
            <person name="Zhang Y."/>
        </authorList>
    </citation>
    <scope>NUCLEOTIDE SEQUENCE [LARGE SCALE GENOMIC DNA]</scope>
    <source>
        <strain evidence="2">cv. Punajuju</strain>
        <tissue evidence="1">Leaves</tissue>
    </source>
</reference>
<name>A0ACB9CS30_CICIN</name>
<proteinExistence type="predicted"/>